<feature type="transmembrane region" description="Helical" evidence="1">
    <location>
        <begin position="98"/>
        <end position="116"/>
    </location>
</feature>
<accession>A0ABR5ADL8</accession>
<proteinExistence type="predicted"/>
<evidence type="ECO:0000313" key="2">
    <source>
        <dbReference type="EMBL" id="KIL39146.1"/>
    </source>
</evidence>
<feature type="transmembrane region" description="Helical" evidence="1">
    <location>
        <begin position="34"/>
        <end position="54"/>
    </location>
</feature>
<comment type="caution">
    <text evidence="2">The sequence shown here is derived from an EMBL/GenBank/DDBJ whole genome shotgun (WGS) entry which is preliminary data.</text>
</comment>
<evidence type="ECO:0008006" key="4">
    <source>
        <dbReference type="Google" id="ProtNLM"/>
    </source>
</evidence>
<keyword evidence="1" id="KW-0812">Transmembrane</keyword>
<gene>
    <name evidence="2" type="ORF">SD70_21960</name>
</gene>
<dbReference type="InterPro" id="IPR058534">
    <property type="entry name" value="YjdF"/>
</dbReference>
<protein>
    <recommendedName>
        <fullName evidence="4">DUF2238 domain-containing protein</fullName>
    </recommendedName>
</protein>
<sequence>MRFGRNRLLHMLILGYAAFWAWMAVAPYNRFDWLLENLLIFVAVAVLTVTYPFFRFNNLAYALIAVFLALHTYGASFSYNTTPIDMLMHRYFELQRDMYDRVVHASYGLLLAYPLFQFMRRVVGLRGFWSYALTVTTILATGAFYELIEMWVANIVAPEIGVLFLGTQGDVWDSQHDMEVALYGAAVAMVITALARAVRRLD</sequence>
<reference evidence="2 3" key="1">
    <citation type="submission" date="2014-12" db="EMBL/GenBank/DDBJ databases">
        <title>Draft genome sequence of Paenibacillus kamchatkensis strain B-2647.</title>
        <authorList>
            <person name="Karlyshev A.V."/>
            <person name="Kudryashova E.B."/>
        </authorList>
    </citation>
    <scope>NUCLEOTIDE SEQUENCE [LARGE SCALE GENOMIC DNA]</scope>
    <source>
        <strain evidence="2 3">VKM B-2647</strain>
    </source>
</reference>
<feature type="transmembrane region" description="Helical" evidence="1">
    <location>
        <begin position="180"/>
        <end position="198"/>
    </location>
</feature>
<feature type="transmembrane region" description="Helical" evidence="1">
    <location>
        <begin position="7"/>
        <end position="28"/>
    </location>
</feature>
<organism evidence="2 3">
    <name type="scientific">Gordoniibacillus kamchatkensis</name>
    <dbReference type="NCBI Taxonomy" id="1590651"/>
    <lineage>
        <taxon>Bacteria</taxon>
        <taxon>Bacillati</taxon>
        <taxon>Bacillota</taxon>
        <taxon>Bacilli</taxon>
        <taxon>Bacillales</taxon>
        <taxon>Paenibacillaceae</taxon>
        <taxon>Gordoniibacillus</taxon>
    </lineage>
</organism>
<dbReference type="PIRSF" id="PIRSF020606">
    <property type="entry name" value="UCP020606"/>
    <property type="match status" value="1"/>
</dbReference>
<dbReference type="Pfam" id="PF09997">
    <property type="entry name" value="DUF2238"/>
    <property type="match status" value="1"/>
</dbReference>
<keyword evidence="3" id="KW-1185">Reference proteome</keyword>
<keyword evidence="1" id="KW-1133">Transmembrane helix</keyword>
<dbReference type="Proteomes" id="UP000031967">
    <property type="component" value="Unassembled WGS sequence"/>
</dbReference>
<evidence type="ECO:0000256" key="1">
    <source>
        <dbReference type="SAM" id="Phobius"/>
    </source>
</evidence>
<dbReference type="InterPro" id="IPR014509">
    <property type="entry name" value="YjdF-like"/>
</dbReference>
<feature type="transmembrane region" description="Helical" evidence="1">
    <location>
        <begin position="128"/>
        <end position="148"/>
    </location>
</feature>
<name>A0ABR5ADL8_9BACL</name>
<evidence type="ECO:0000313" key="3">
    <source>
        <dbReference type="Proteomes" id="UP000031967"/>
    </source>
</evidence>
<dbReference type="EMBL" id="JXAK01000043">
    <property type="protein sequence ID" value="KIL39146.1"/>
    <property type="molecule type" value="Genomic_DNA"/>
</dbReference>
<feature type="transmembrane region" description="Helical" evidence="1">
    <location>
        <begin position="59"/>
        <end position="78"/>
    </location>
</feature>
<keyword evidence="1" id="KW-0472">Membrane</keyword>